<name>A0A4R9M3N8_9LEPT</name>
<organism evidence="2 3">
    <name type="scientific">Leptospira idonii</name>
    <dbReference type="NCBI Taxonomy" id="1193500"/>
    <lineage>
        <taxon>Bacteria</taxon>
        <taxon>Pseudomonadati</taxon>
        <taxon>Spirochaetota</taxon>
        <taxon>Spirochaetia</taxon>
        <taxon>Leptospirales</taxon>
        <taxon>Leptospiraceae</taxon>
        <taxon>Leptospira</taxon>
    </lineage>
</organism>
<dbReference type="Pfam" id="PF12146">
    <property type="entry name" value="Hydrolase_4"/>
    <property type="match status" value="1"/>
</dbReference>
<evidence type="ECO:0000259" key="1">
    <source>
        <dbReference type="Pfam" id="PF12146"/>
    </source>
</evidence>
<evidence type="ECO:0000313" key="3">
    <source>
        <dbReference type="Proteomes" id="UP000298058"/>
    </source>
</evidence>
<dbReference type="AlphaFoldDB" id="A0A4R9M3N8"/>
<reference evidence="2" key="1">
    <citation type="journal article" date="2019" name="PLoS Negl. Trop. Dis.">
        <title>Revisiting the worldwide diversity of Leptospira species in the environment.</title>
        <authorList>
            <person name="Vincent A.T."/>
            <person name="Schiettekatte O."/>
            <person name="Bourhy P."/>
            <person name="Veyrier F.J."/>
            <person name="Picardeau M."/>
        </authorList>
    </citation>
    <scope>NUCLEOTIDE SEQUENCE [LARGE SCALE GENOMIC DNA]</scope>
    <source>
        <strain evidence="2">201300427</strain>
    </source>
</reference>
<dbReference type="GO" id="GO:0016787">
    <property type="term" value="F:hydrolase activity"/>
    <property type="evidence" value="ECO:0007669"/>
    <property type="project" value="UniProtKB-KW"/>
</dbReference>
<dbReference type="EMBL" id="RQHW01000023">
    <property type="protein sequence ID" value="TGN19889.1"/>
    <property type="molecule type" value="Genomic_DNA"/>
</dbReference>
<gene>
    <name evidence="2" type="ORF">EHS15_06720</name>
</gene>
<dbReference type="OrthoDB" id="5614837at2"/>
<evidence type="ECO:0000313" key="2">
    <source>
        <dbReference type="EMBL" id="TGN19889.1"/>
    </source>
</evidence>
<dbReference type="PANTHER" id="PTHR12277">
    <property type="entry name" value="ALPHA/BETA HYDROLASE DOMAIN-CONTAINING PROTEIN"/>
    <property type="match status" value="1"/>
</dbReference>
<dbReference type="InterPro" id="IPR029058">
    <property type="entry name" value="AB_hydrolase_fold"/>
</dbReference>
<dbReference type="Proteomes" id="UP000298058">
    <property type="component" value="Unassembled WGS sequence"/>
</dbReference>
<sequence>MENLSTNVRSKQFTISEKLEFGKKRPEHLGKVATNIFLLPHRTFPSRKEKDILSLGEMSQFQRNGKNITYWHWKNPGKQVLLIHGWNGHSGNLSRFVQPLLDLGLSVVSLDLPGHGSSEGKFCNIVLSAETIVDLVKIVGSPSLIISHSFGGAVATVAQELGVSVEKAVYISPPSRLELLREVFSKSLGLDDSVKEEMRMRMERKIHRSLDSLDLERSGKVLDSELLVIHDESDNEVPFIMGKRVARAWKKGSFFPTKGLGHQMILRSEDVIEKAVQFIAKETIEEKNLLRLNLV</sequence>
<protein>
    <submittedName>
        <fullName evidence="2">Alpha/beta hydrolase</fullName>
    </submittedName>
</protein>
<keyword evidence="3" id="KW-1185">Reference proteome</keyword>
<dbReference type="InterPro" id="IPR022742">
    <property type="entry name" value="Hydrolase_4"/>
</dbReference>
<accession>A0A4R9M3N8</accession>
<keyword evidence="2" id="KW-0378">Hydrolase</keyword>
<proteinExistence type="predicted"/>
<dbReference type="Gene3D" id="3.40.50.1820">
    <property type="entry name" value="alpha/beta hydrolase"/>
    <property type="match status" value="1"/>
</dbReference>
<dbReference type="SUPFAM" id="SSF53474">
    <property type="entry name" value="alpha/beta-Hydrolases"/>
    <property type="match status" value="1"/>
</dbReference>
<feature type="domain" description="Serine aminopeptidase S33" evidence="1">
    <location>
        <begin position="75"/>
        <end position="200"/>
    </location>
</feature>
<comment type="caution">
    <text evidence="2">The sequence shown here is derived from an EMBL/GenBank/DDBJ whole genome shotgun (WGS) entry which is preliminary data.</text>
</comment>
<dbReference type="RefSeq" id="WP_135759791.1">
    <property type="nucleotide sequence ID" value="NZ_RQHW01000023.1"/>
</dbReference>